<keyword evidence="6" id="KW-0695">RNA-directed DNA polymerase</keyword>
<dbReference type="Pfam" id="PF17917">
    <property type="entry name" value="RT_RNaseH"/>
    <property type="match status" value="1"/>
</dbReference>
<dbReference type="InterPro" id="IPR043502">
    <property type="entry name" value="DNA/RNA_pol_sf"/>
</dbReference>
<evidence type="ECO:0000256" key="6">
    <source>
        <dbReference type="ARBA" id="ARBA00022918"/>
    </source>
</evidence>
<comment type="caution">
    <text evidence="10">The sequence shown here is derived from an EMBL/GenBank/DDBJ whole genome shotgun (WGS) entry which is preliminary data.</text>
</comment>
<keyword evidence="4" id="KW-0255">Endonuclease</keyword>
<keyword evidence="1" id="KW-0808">Transferase</keyword>
<evidence type="ECO:0000256" key="7">
    <source>
        <dbReference type="SAM" id="MobiDB-lite"/>
    </source>
</evidence>
<evidence type="ECO:0000256" key="5">
    <source>
        <dbReference type="ARBA" id="ARBA00022801"/>
    </source>
</evidence>
<evidence type="ECO:0000313" key="11">
    <source>
        <dbReference type="Proteomes" id="UP001231189"/>
    </source>
</evidence>
<dbReference type="EMBL" id="JAUUTY010000006">
    <property type="protein sequence ID" value="KAK1618500.1"/>
    <property type="molecule type" value="Genomic_DNA"/>
</dbReference>
<dbReference type="AlphaFoldDB" id="A0AAD8VVB7"/>
<evidence type="ECO:0000256" key="2">
    <source>
        <dbReference type="ARBA" id="ARBA00022695"/>
    </source>
</evidence>
<dbReference type="Proteomes" id="UP001231189">
    <property type="component" value="Unassembled WGS sequence"/>
</dbReference>
<accession>A0AAD8VVB7</accession>
<dbReference type="Gene3D" id="1.10.340.70">
    <property type="match status" value="1"/>
</dbReference>
<evidence type="ECO:0000256" key="1">
    <source>
        <dbReference type="ARBA" id="ARBA00022679"/>
    </source>
</evidence>
<dbReference type="CDD" id="cd09274">
    <property type="entry name" value="RNase_HI_RT_Ty3"/>
    <property type="match status" value="1"/>
</dbReference>
<dbReference type="Pfam" id="PF17921">
    <property type="entry name" value="Integrase_H2C2"/>
    <property type="match status" value="1"/>
</dbReference>
<evidence type="ECO:0000256" key="4">
    <source>
        <dbReference type="ARBA" id="ARBA00022759"/>
    </source>
</evidence>
<dbReference type="InterPro" id="IPR041588">
    <property type="entry name" value="Integrase_H2C2"/>
</dbReference>
<keyword evidence="5" id="KW-0378">Hydrolase</keyword>
<dbReference type="GO" id="GO:0004519">
    <property type="term" value="F:endonuclease activity"/>
    <property type="evidence" value="ECO:0007669"/>
    <property type="project" value="UniProtKB-KW"/>
</dbReference>
<feature type="domain" description="Integrase zinc-binding" evidence="9">
    <location>
        <begin position="160"/>
        <end position="214"/>
    </location>
</feature>
<evidence type="ECO:0008006" key="12">
    <source>
        <dbReference type="Google" id="ProtNLM"/>
    </source>
</evidence>
<reference evidence="10" key="1">
    <citation type="submission" date="2023-07" db="EMBL/GenBank/DDBJ databases">
        <title>A chromosome-level genome assembly of Lolium multiflorum.</title>
        <authorList>
            <person name="Chen Y."/>
            <person name="Copetti D."/>
            <person name="Kolliker R."/>
            <person name="Studer B."/>
        </authorList>
    </citation>
    <scope>NUCLEOTIDE SEQUENCE</scope>
    <source>
        <strain evidence="10">02402/16</strain>
        <tissue evidence="10">Leaf</tissue>
    </source>
</reference>
<sequence length="343" mass="38621">MSKTLGPKNRGLSTYEKECLAILMAVDKWRPYLQRSEFIIKIDQKALTHLDDQSLSTPWQHRALTKLLGLHYKIQYKKGHENKVADALSRHVAVTAQEVLALSTCKPTWLEEIKAGYLQNDKTKRLLAELAVSEQAGPFSLKQGIIQFKGRIWLHSESPFKKKILQALHASAVGGHSGFAVTYHRIKNLFAWARMKKEIKDYVSTCEVCQQAKPERVKYPGLLEPLPTPKKAWRDFSMDFIEGIPKSTGMTPELATWEDENAIKAKFPGAPAWGQAMVKEGGDVRDLLPATTTEDELQKALEDKKGQPSSSEATGLNQAPAQPRRSKRGLIPSTRYDSTEWTR</sequence>
<protein>
    <recommendedName>
        <fullName evidence="12">Integrase zinc-binding domain-containing protein</fullName>
    </recommendedName>
</protein>
<evidence type="ECO:0000259" key="9">
    <source>
        <dbReference type="Pfam" id="PF17921"/>
    </source>
</evidence>
<dbReference type="PANTHER" id="PTHR37984:SF5">
    <property type="entry name" value="PROTEIN NYNRIN-LIKE"/>
    <property type="match status" value="1"/>
</dbReference>
<dbReference type="GO" id="GO:0016787">
    <property type="term" value="F:hydrolase activity"/>
    <property type="evidence" value="ECO:0007669"/>
    <property type="project" value="UniProtKB-KW"/>
</dbReference>
<feature type="compositionally biased region" description="Basic and acidic residues" evidence="7">
    <location>
        <begin position="296"/>
        <end position="306"/>
    </location>
</feature>
<feature type="compositionally biased region" description="Polar residues" evidence="7">
    <location>
        <begin position="307"/>
        <end position="320"/>
    </location>
</feature>
<dbReference type="GO" id="GO:0003964">
    <property type="term" value="F:RNA-directed DNA polymerase activity"/>
    <property type="evidence" value="ECO:0007669"/>
    <property type="project" value="UniProtKB-KW"/>
</dbReference>
<name>A0AAD8VVB7_LOLMU</name>
<evidence type="ECO:0000256" key="3">
    <source>
        <dbReference type="ARBA" id="ARBA00022722"/>
    </source>
</evidence>
<organism evidence="10 11">
    <name type="scientific">Lolium multiflorum</name>
    <name type="common">Italian ryegrass</name>
    <name type="synonym">Lolium perenne subsp. multiflorum</name>
    <dbReference type="NCBI Taxonomy" id="4521"/>
    <lineage>
        <taxon>Eukaryota</taxon>
        <taxon>Viridiplantae</taxon>
        <taxon>Streptophyta</taxon>
        <taxon>Embryophyta</taxon>
        <taxon>Tracheophyta</taxon>
        <taxon>Spermatophyta</taxon>
        <taxon>Magnoliopsida</taxon>
        <taxon>Liliopsida</taxon>
        <taxon>Poales</taxon>
        <taxon>Poaceae</taxon>
        <taxon>BOP clade</taxon>
        <taxon>Pooideae</taxon>
        <taxon>Poodae</taxon>
        <taxon>Poeae</taxon>
        <taxon>Poeae Chloroplast Group 2 (Poeae type)</taxon>
        <taxon>Loliodinae</taxon>
        <taxon>Loliinae</taxon>
        <taxon>Lolium</taxon>
    </lineage>
</organism>
<evidence type="ECO:0000259" key="8">
    <source>
        <dbReference type="Pfam" id="PF17917"/>
    </source>
</evidence>
<dbReference type="InterPro" id="IPR041373">
    <property type="entry name" value="RT_RNaseH"/>
</dbReference>
<gene>
    <name evidence="10" type="ORF">QYE76_024017</name>
</gene>
<dbReference type="SUPFAM" id="SSF56672">
    <property type="entry name" value="DNA/RNA polymerases"/>
    <property type="match status" value="1"/>
</dbReference>
<proteinExistence type="predicted"/>
<dbReference type="InterPro" id="IPR050951">
    <property type="entry name" value="Retrovirus_Pol_polyprotein"/>
</dbReference>
<dbReference type="PANTHER" id="PTHR37984">
    <property type="entry name" value="PROTEIN CBG26694"/>
    <property type="match status" value="1"/>
</dbReference>
<keyword evidence="11" id="KW-1185">Reference proteome</keyword>
<keyword evidence="2" id="KW-0548">Nucleotidyltransferase</keyword>
<feature type="region of interest" description="Disordered" evidence="7">
    <location>
        <begin position="291"/>
        <end position="343"/>
    </location>
</feature>
<feature type="domain" description="Reverse transcriptase RNase H-like" evidence="8">
    <location>
        <begin position="1"/>
        <end position="67"/>
    </location>
</feature>
<evidence type="ECO:0000313" key="10">
    <source>
        <dbReference type="EMBL" id="KAK1618500.1"/>
    </source>
</evidence>
<keyword evidence="3" id="KW-0540">Nuclease</keyword>